<name>A0A2G9UIZ9_TELCI</name>
<keyword evidence="3" id="KW-0812">Transmembrane</keyword>
<evidence type="ECO:0000256" key="7">
    <source>
        <dbReference type="RuleBase" id="RU079119"/>
    </source>
</evidence>
<evidence type="ECO:0000259" key="8">
    <source>
        <dbReference type="Pfam" id="PF01529"/>
    </source>
</evidence>
<dbReference type="GO" id="GO:0006612">
    <property type="term" value="P:protein targeting to membrane"/>
    <property type="evidence" value="ECO:0007669"/>
    <property type="project" value="TreeGrafter"/>
</dbReference>
<feature type="domain" description="Palmitoyltransferase DHHC" evidence="8">
    <location>
        <begin position="63"/>
        <end position="111"/>
    </location>
</feature>
<dbReference type="Pfam" id="PF01529">
    <property type="entry name" value="DHHC"/>
    <property type="match status" value="1"/>
</dbReference>
<evidence type="ECO:0000313" key="10">
    <source>
        <dbReference type="Proteomes" id="UP000230423"/>
    </source>
</evidence>
<proteinExistence type="inferred from homology"/>
<evidence type="ECO:0000256" key="1">
    <source>
        <dbReference type="ARBA" id="ARBA00004141"/>
    </source>
</evidence>
<dbReference type="PANTHER" id="PTHR22883">
    <property type="entry name" value="ZINC FINGER DHHC DOMAIN CONTAINING PROTEIN"/>
    <property type="match status" value="1"/>
</dbReference>
<keyword evidence="10" id="KW-1185">Reference proteome</keyword>
<dbReference type="InterPro" id="IPR001594">
    <property type="entry name" value="Palmitoyltrfase_DHHC"/>
</dbReference>
<dbReference type="PANTHER" id="PTHR22883:SF386">
    <property type="entry name" value="PALMITOYLTRANSFERASE"/>
    <property type="match status" value="1"/>
</dbReference>
<keyword evidence="6 7" id="KW-0012">Acyltransferase</keyword>
<reference evidence="9 10" key="1">
    <citation type="submission" date="2015-09" db="EMBL/GenBank/DDBJ databases">
        <title>Draft genome of the parasitic nematode Teladorsagia circumcincta isolate WARC Sus (inbred).</title>
        <authorList>
            <person name="Mitreva M."/>
        </authorList>
    </citation>
    <scope>NUCLEOTIDE SEQUENCE [LARGE SCALE GENOMIC DNA]</scope>
    <source>
        <strain evidence="9 10">S</strain>
    </source>
</reference>
<dbReference type="Proteomes" id="UP000230423">
    <property type="component" value="Unassembled WGS sequence"/>
</dbReference>
<organism evidence="9 10">
    <name type="scientific">Teladorsagia circumcincta</name>
    <name type="common">Brown stomach worm</name>
    <name type="synonym">Ostertagia circumcincta</name>
    <dbReference type="NCBI Taxonomy" id="45464"/>
    <lineage>
        <taxon>Eukaryota</taxon>
        <taxon>Metazoa</taxon>
        <taxon>Ecdysozoa</taxon>
        <taxon>Nematoda</taxon>
        <taxon>Chromadorea</taxon>
        <taxon>Rhabditida</taxon>
        <taxon>Rhabditina</taxon>
        <taxon>Rhabditomorpha</taxon>
        <taxon>Strongyloidea</taxon>
        <taxon>Trichostrongylidae</taxon>
        <taxon>Teladorsagia</taxon>
    </lineage>
</organism>
<evidence type="ECO:0000256" key="6">
    <source>
        <dbReference type="ARBA" id="ARBA00023315"/>
    </source>
</evidence>
<comment type="domain">
    <text evidence="7">The DHHC domain is required for palmitoyltransferase activity.</text>
</comment>
<accession>A0A2G9UIZ9</accession>
<dbReference type="GO" id="GO:0005794">
    <property type="term" value="C:Golgi apparatus"/>
    <property type="evidence" value="ECO:0007669"/>
    <property type="project" value="TreeGrafter"/>
</dbReference>
<dbReference type="GO" id="GO:0019706">
    <property type="term" value="F:protein-cysteine S-palmitoyltransferase activity"/>
    <property type="evidence" value="ECO:0007669"/>
    <property type="project" value="UniProtKB-EC"/>
</dbReference>
<dbReference type="EC" id="2.3.1.225" evidence="7"/>
<keyword evidence="4" id="KW-1133">Transmembrane helix</keyword>
<dbReference type="AlphaFoldDB" id="A0A2G9UIZ9"/>
<protein>
    <recommendedName>
        <fullName evidence="7">Palmitoyltransferase</fullName>
        <ecNumber evidence="7">2.3.1.225</ecNumber>
    </recommendedName>
</protein>
<evidence type="ECO:0000313" key="9">
    <source>
        <dbReference type="EMBL" id="PIO70156.1"/>
    </source>
</evidence>
<keyword evidence="2 7" id="KW-0808">Transferase</keyword>
<gene>
    <name evidence="9" type="ORF">TELCIR_08000</name>
</gene>
<dbReference type="OrthoDB" id="302728at2759"/>
<evidence type="ECO:0000256" key="2">
    <source>
        <dbReference type="ARBA" id="ARBA00022679"/>
    </source>
</evidence>
<keyword evidence="5" id="KW-0472">Membrane</keyword>
<comment type="similarity">
    <text evidence="7">Belongs to the DHHC palmitoyltransferase family.</text>
</comment>
<sequence>MECFKFTRTVHGNYHLGRERVHNCVSHWQRQACVAGLCRNAINIDEVVWLEEDEEDIDPAYFSRFCSVCNRDAPIRSHHCPICKICVLRKDHHCFITGACVGLGNQIYYTSYGYTMYEYHSSVRDAFDGDGSLISLPALRP</sequence>
<evidence type="ECO:0000256" key="5">
    <source>
        <dbReference type="ARBA" id="ARBA00023136"/>
    </source>
</evidence>
<comment type="subcellular location">
    <subcellularLocation>
        <location evidence="1">Membrane</location>
        <topology evidence="1">Multi-pass membrane protein</topology>
    </subcellularLocation>
</comment>
<comment type="catalytic activity">
    <reaction evidence="7">
        <text>L-cysteinyl-[protein] + hexadecanoyl-CoA = S-hexadecanoyl-L-cysteinyl-[protein] + CoA</text>
        <dbReference type="Rhea" id="RHEA:36683"/>
        <dbReference type="Rhea" id="RHEA-COMP:10131"/>
        <dbReference type="Rhea" id="RHEA-COMP:11032"/>
        <dbReference type="ChEBI" id="CHEBI:29950"/>
        <dbReference type="ChEBI" id="CHEBI:57287"/>
        <dbReference type="ChEBI" id="CHEBI:57379"/>
        <dbReference type="ChEBI" id="CHEBI:74151"/>
        <dbReference type="EC" id="2.3.1.225"/>
    </reaction>
</comment>
<dbReference type="GO" id="GO:0005783">
    <property type="term" value="C:endoplasmic reticulum"/>
    <property type="evidence" value="ECO:0007669"/>
    <property type="project" value="TreeGrafter"/>
</dbReference>
<dbReference type="InterPro" id="IPR039859">
    <property type="entry name" value="PFA4/ZDH16/20/ERF2-like"/>
</dbReference>
<evidence type="ECO:0000256" key="4">
    <source>
        <dbReference type="ARBA" id="ARBA00022989"/>
    </source>
</evidence>
<dbReference type="GO" id="GO:0016020">
    <property type="term" value="C:membrane"/>
    <property type="evidence" value="ECO:0007669"/>
    <property type="project" value="UniProtKB-SubCell"/>
</dbReference>
<dbReference type="EMBL" id="KZ346373">
    <property type="protein sequence ID" value="PIO70156.1"/>
    <property type="molecule type" value="Genomic_DNA"/>
</dbReference>
<evidence type="ECO:0000256" key="3">
    <source>
        <dbReference type="ARBA" id="ARBA00022692"/>
    </source>
</evidence>
<dbReference type="PROSITE" id="PS50216">
    <property type="entry name" value="DHHC"/>
    <property type="match status" value="1"/>
</dbReference>